<dbReference type="GO" id="GO:0016705">
    <property type="term" value="F:oxidoreductase activity, acting on paired donors, with incorporation or reduction of molecular oxygen"/>
    <property type="evidence" value="ECO:0007669"/>
    <property type="project" value="InterPro"/>
</dbReference>
<organism evidence="4 5">
    <name type="scientific">Roseovarius spongiae</name>
    <dbReference type="NCBI Taxonomy" id="2320272"/>
    <lineage>
        <taxon>Bacteria</taxon>
        <taxon>Pseudomonadati</taxon>
        <taxon>Pseudomonadota</taxon>
        <taxon>Alphaproteobacteria</taxon>
        <taxon>Rhodobacterales</taxon>
        <taxon>Roseobacteraceae</taxon>
        <taxon>Roseovarius</taxon>
    </lineage>
</organism>
<reference evidence="4 5" key="1">
    <citation type="submission" date="2018-09" db="EMBL/GenBank/DDBJ databases">
        <title>Roseovarius spongiae sp. nov., isolated from a marine sponge.</title>
        <authorList>
            <person name="Zhuang L."/>
            <person name="Luo L."/>
        </authorList>
    </citation>
    <scope>NUCLEOTIDE SEQUENCE [LARGE SCALE GENOMIC DNA]</scope>
    <source>
        <strain evidence="4 5">HN-E21</strain>
    </source>
</reference>
<dbReference type="GO" id="GO:0004497">
    <property type="term" value="F:monooxygenase activity"/>
    <property type="evidence" value="ECO:0007669"/>
    <property type="project" value="UniProtKB-KW"/>
</dbReference>
<dbReference type="SUPFAM" id="SSF51679">
    <property type="entry name" value="Bacterial luciferase-like"/>
    <property type="match status" value="1"/>
</dbReference>
<dbReference type="EMBL" id="RAPE01000006">
    <property type="protein sequence ID" value="RKF12572.1"/>
    <property type="molecule type" value="Genomic_DNA"/>
</dbReference>
<sequence length="364" mass="40336">MKFSVVVNMGRLDGSQGIKEIAAEALELVQIADQGGFDAAWTAEHHTIELTVSPNPFQLLAYWGAQTRRIRLGTGVVAAPYWNPIRLAGEAALCDILTGGRLELGLGRGAYQYEFDRMAGGMDQREGGRHLREIIPAVQALWSGDYAHDGELWQFPETACVPRPLQKFPPMWVAARDENTFRFAVENGCNVMSTALRKPFGEVEDLQRKFNEATANLPAGKRPEHATMRLACVYEDDAGREAAVNGAINFGRNFENLFKGIGEVRHGYPEPVDFEIVANRDEYRPEALCENMLFGTPEEIIAKIERYREAGVDHLLIGATFFMPHKVARRSLELFCDKVLPHFRGEDAGHAQHEAAPVAVGSGA</sequence>
<dbReference type="InterPro" id="IPR011251">
    <property type="entry name" value="Luciferase-like_dom"/>
</dbReference>
<keyword evidence="5" id="KW-1185">Reference proteome</keyword>
<dbReference type="PANTHER" id="PTHR30137">
    <property type="entry name" value="LUCIFERASE-LIKE MONOOXYGENASE"/>
    <property type="match status" value="1"/>
</dbReference>
<dbReference type="RefSeq" id="WP_121168724.1">
    <property type="nucleotide sequence ID" value="NZ_RAPE01000006.1"/>
</dbReference>
<dbReference type="PANTHER" id="PTHR30137:SF8">
    <property type="entry name" value="BLR5498 PROTEIN"/>
    <property type="match status" value="1"/>
</dbReference>
<dbReference type="InterPro" id="IPR036661">
    <property type="entry name" value="Luciferase-like_sf"/>
</dbReference>
<evidence type="ECO:0000313" key="5">
    <source>
        <dbReference type="Proteomes" id="UP000281128"/>
    </source>
</evidence>
<feature type="domain" description="Luciferase-like" evidence="3">
    <location>
        <begin position="2"/>
        <end position="314"/>
    </location>
</feature>
<evidence type="ECO:0000313" key="4">
    <source>
        <dbReference type="EMBL" id="RKF12572.1"/>
    </source>
</evidence>
<evidence type="ECO:0000256" key="2">
    <source>
        <dbReference type="ARBA" id="ARBA00023033"/>
    </source>
</evidence>
<evidence type="ECO:0000256" key="1">
    <source>
        <dbReference type="ARBA" id="ARBA00023002"/>
    </source>
</evidence>
<dbReference type="AlphaFoldDB" id="A0A3A8AQG8"/>
<comment type="caution">
    <text evidence="4">The sequence shown here is derived from an EMBL/GenBank/DDBJ whole genome shotgun (WGS) entry which is preliminary data.</text>
</comment>
<dbReference type="Gene3D" id="3.20.20.30">
    <property type="entry name" value="Luciferase-like domain"/>
    <property type="match status" value="1"/>
</dbReference>
<proteinExistence type="predicted"/>
<gene>
    <name evidence="4" type="ORF">D6850_16515</name>
</gene>
<keyword evidence="2" id="KW-0503">Monooxygenase</keyword>
<dbReference type="Proteomes" id="UP000281128">
    <property type="component" value="Unassembled WGS sequence"/>
</dbReference>
<keyword evidence="1" id="KW-0560">Oxidoreductase</keyword>
<protein>
    <submittedName>
        <fullName evidence="4">LLM class flavin-dependent oxidoreductase</fullName>
    </submittedName>
</protein>
<evidence type="ECO:0000259" key="3">
    <source>
        <dbReference type="Pfam" id="PF00296"/>
    </source>
</evidence>
<dbReference type="OrthoDB" id="9804736at2"/>
<dbReference type="InterPro" id="IPR050766">
    <property type="entry name" value="Bact_Lucif_Oxidored"/>
</dbReference>
<dbReference type="Pfam" id="PF00296">
    <property type="entry name" value="Bac_luciferase"/>
    <property type="match status" value="1"/>
</dbReference>
<dbReference type="GO" id="GO:0005829">
    <property type="term" value="C:cytosol"/>
    <property type="evidence" value="ECO:0007669"/>
    <property type="project" value="TreeGrafter"/>
</dbReference>
<name>A0A3A8AQG8_9RHOB</name>
<accession>A0A3A8AQG8</accession>